<dbReference type="Gramene" id="Bo6g079900.1">
    <property type="protein sequence ID" value="Bo6g079900.1"/>
    <property type="gene ID" value="Bo6g079900"/>
</dbReference>
<dbReference type="STRING" id="109376.A0A0D3CVH4"/>
<dbReference type="EnsemblPlants" id="Bo6g079900.1">
    <property type="protein sequence ID" value="Bo6g079900.1"/>
    <property type="gene ID" value="Bo6g079900"/>
</dbReference>
<evidence type="ECO:0000313" key="1">
    <source>
        <dbReference type="EnsemblPlants" id="Bo6g079900.1"/>
    </source>
</evidence>
<sequence>MQNRTTYLPTIYHPNAGAHNNFERRPWLRQEYLTPQPCTAMAPNKEPWGKAAQATRHHIRVGKRAAGIHQVTWTRSVSIIYENWRLLTRTLLQIPLSTKSSITKGHYFQPYWTHTSSWHSAMQKEVLNMGFASLCQPENLTTP</sequence>
<accession>A0A0D3CVH4</accession>
<dbReference type="AlphaFoldDB" id="A0A0D3CVH4"/>
<dbReference type="OMA" id="WHSAMQK"/>
<keyword evidence="2" id="KW-1185">Reference proteome</keyword>
<organism evidence="1 2">
    <name type="scientific">Brassica oleracea var. oleracea</name>
    <dbReference type="NCBI Taxonomy" id="109376"/>
    <lineage>
        <taxon>Eukaryota</taxon>
        <taxon>Viridiplantae</taxon>
        <taxon>Streptophyta</taxon>
        <taxon>Embryophyta</taxon>
        <taxon>Tracheophyta</taxon>
        <taxon>Spermatophyta</taxon>
        <taxon>Magnoliopsida</taxon>
        <taxon>eudicotyledons</taxon>
        <taxon>Gunneridae</taxon>
        <taxon>Pentapetalae</taxon>
        <taxon>rosids</taxon>
        <taxon>malvids</taxon>
        <taxon>Brassicales</taxon>
        <taxon>Brassicaceae</taxon>
        <taxon>Brassiceae</taxon>
        <taxon>Brassica</taxon>
    </lineage>
</organism>
<dbReference type="HOGENOM" id="CLU_1808893_0_0_1"/>
<proteinExistence type="predicted"/>
<protein>
    <submittedName>
        <fullName evidence="1">Uncharacterized protein</fullName>
    </submittedName>
</protein>
<reference evidence="1 2" key="1">
    <citation type="journal article" date="2014" name="Genome Biol.">
        <title>Transcriptome and methylome profiling reveals relics of genome dominance in the mesopolyploid Brassica oleracea.</title>
        <authorList>
            <person name="Parkin I.A."/>
            <person name="Koh C."/>
            <person name="Tang H."/>
            <person name="Robinson S.J."/>
            <person name="Kagale S."/>
            <person name="Clarke W.E."/>
            <person name="Town C.D."/>
            <person name="Nixon J."/>
            <person name="Krishnakumar V."/>
            <person name="Bidwell S.L."/>
            <person name="Denoeud F."/>
            <person name="Belcram H."/>
            <person name="Links M.G."/>
            <person name="Just J."/>
            <person name="Clarke C."/>
            <person name="Bender T."/>
            <person name="Huebert T."/>
            <person name="Mason A.S."/>
            <person name="Pires J.C."/>
            <person name="Barker G."/>
            <person name="Moore J."/>
            <person name="Walley P.G."/>
            <person name="Manoli S."/>
            <person name="Batley J."/>
            <person name="Edwards D."/>
            <person name="Nelson M.N."/>
            <person name="Wang X."/>
            <person name="Paterson A.H."/>
            <person name="King G."/>
            <person name="Bancroft I."/>
            <person name="Chalhoub B."/>
            <person name="Sharpe A.G."/>
        </authorList>
    </citation>
    <scope>NUCLEOTIDE SEQUENCE</scope>
    <source>
        <strain evidence="1 2">cv. TO1000</strain>
    </source>
</reference>
<name>A0A0D3CVH4_BRAOL</name>
<dbReference type="Proteomes" id="UP000032141">
    <property type="component" value="Chromosome C6"/>
</dbReference>
<reference evidence="1" key="2">
    <citation type="submission" date="2015-03" db="UniProtKB">
        <authorList>
            <consortium name="EnsemblPlants"/>
        </authorList>
    </citation>
    <scope>IDENTIFICATION</scope>
</reference>
<evidence type="ECO:0000313" key="2">
    <source>
        <dbReference type="Proteomes" id="UP000032141"/>
    </source>
</evidence>